<organism evidence="12 13">
    <name type="scientific">Pseudomonas batumici</name>
    <dbReference type="NCBI Taxonomy" id="226910"/>
    <lineage>
        <taxon>Bacteria</taxon>
        <taxon>Pseudomonadati</taxon>
        <taxon>Pseudomonadota</taxon>
        <taxon>Gammaproteobacteria</taxon>
        <taxon>Pseudomonadales</taxon>
        <taxon>Pseudomonadaceae</taxon>
        <taxon>Pseudomonas</taxon>
    </lineage>
</organism>
<dbReference type="GO" id="GO:0009297">
    <property type="term" value="P:pilus assembly"/>
    <property type="evidence" value="ECO:0007669"/>
    <property type="project" value="InterPro"/>
</dbReference>
<feature type="domain" description="PapC N-terminal" evidence="11">
    <location>
        <begin position="66"/>
        <end position="210"/>
    </location>
</feature>
<dbReference type="PATRIC" id="fig|226910.6.peg.4488"/>
<keyword evidence="3" id="KW-0813">Transport</keyword>
<evidence type="ECO:0000256" key="6">
    <source>
        <dbReference type="ARBA" id="ARBA00022692"/>
    </source>
</evidence>
<dbReference type="RefSeq" id="WP_084615134.1">
    <property type="nucleotide sequence ID" value="NZ_JXDG01000058.1"/>
</dbReference>
<dbReference type="Pfam" id="PF13954">
    <property type="entry name" value="PapC_N"/>
    <property type="match status" value="1"/>
</dbReference>
<evidence type="ECO:0000256" key="5">
    <source>
        <dbReference type="ARBA" id="ARBA00022558"/>
    </source>
</evidence>
<dbReference type="FunFam" id="2.60.40.2610:FF:000001">
    <property type="entry name" value="Outer membrane fimbrial usher protein"/>
    <property type="match status" value="1"/>
</dbReference>
<dbReference type="OrthoDB" id="6554712at2"/>
<feature type="domain" description="PapC-like C-terminal" evidence="10">
    <location>
        <begin position="783"/>
        <end position="844"/>
    </location>
</feature>
<sequence>MDWLYQRTKEVLGLSRHGRAGGFVRALLEQARGPWGFKWSLGVVLIAPGSAFSEPSGDESRQGPRFNTAFIHGGEQAADLKAFLEGNSVLPGTYRVDIYLNRNLSARRDLLFVRNAATGQVEPCLTLPVLDDLGLDLERLRSLGVVTEGGAPEQCFDWRRLDQASVDYQPNSLQLNISVPQIALRRSARGYISPQLWDRGVNSGFIDYSFIGNRREVTGVRTDSYYLGLNNGLNLGDWRLRNQSSLLQGTDQSARWSSNSTFAQRDLTAWKSQLTLGETYTDSRIFDSVRFRGVQVATDDGMLPDSERVYAPTIRGVAESNATVEIRQNGYLLYSANVAPGPFEIRDFYPSGSNGDLLVTVIEADGRRRTFTQAFASLPIMVPEGTFSYSVEAGQYDSNSSGYQTPGFASTTLIYGLTEHLTGYGGLQLAGDYQASNLGAGVNTGLGAISADLTHSVSRQPATDLGGQSVRLRYANTVNATGTTFAIAGYRYSSEQYRTFDQHVQERSQPGLILQGRARDRLDLNLNQPLGTGTLSVSALEQRFWDLPGTSRQYNLTYGGYWRDLNYSLSLDRAEVLDINGQAGTDHQLTLTLSLPLGSHERSTRASFTGTHDSQGGSSALAGLTGRLPESRDTFYSVLAGNDGSGAGAGSASLNSTTSMGRFEAGYSHGRDFNSWNLGARGSLVAHGGGINLGQSLGDTFVLAQVPGISGARFNNFSGVETGANGYAVVPYAQPYRANWISLDTRDLGADVEVDNAIAQVVPRRGAVVLASFKANAGRRVQFELSQADGSPIPLGASVQDADGRTLAVVDPSSRALVLSEQEQGVLTVSWSDRSCQFSFKLPPRDPQRTYERIRGVCR</sequence>
<evidence type="ECO:0000256" key="9">
    <source>
        <dbReference type="ARBA" id="ARBA00023237"/>
    </source>
</evidence>
<dbReference type="PANTHER" id="PTHR30451">
    <property type="entry name" value="OUTER MEMBRANE USHER PROTEIN"/>
    <property type="match status" value="1"/>
</dbReference>
<evidence type="ECO:0000256" key="2">
    <source>
        <dbReference type="ARBA" id="ARBA00008064"/>
    </source>
</evidence>
<proteinExistence type="inferred from homology"/>
<dbReference type="EMBL" id="JXDG01000058">
    <property type="protein sequence ID" value="KIH81833.1"/>
    <property type="molecule type" value="Genomic_DNA"/>
</dbReference>
<dbReference type="Gene3D" id="2.60.40.2610">
    <property type="entry name" value="Outer membrane usher protein FimD, plug domain"/>
    <property type="match status" value="1"/>
</dbReference>
<keyword evidence="8" id="KW-0472">Membrane</keyword>
<dbReference type="InterPro" id="IPR042186">
    <property type="entry name" value="FimD_plug_dom"/>
</dbReference>
<keyword evidence="9" id="KW-0998">Cell outer membrane</keyword>
<keyword evidence="13" id="KW-1185">Reference proteome</keyword>
<evidence type="ECO:0000313" key="13">
    <source>
        <dbReference type="Proteomes" id="UP000031535"/>
    </source>
</evidence>
<evidence type="ECO:0000259" key="10">
    <source>
        <dbReference type="Pfam" id="PF13953"/>
    </source>
</evidence>
<dbReference type="PANTHER" id="PTHR30451:SF21">
    <property type="entry name" value="FIMBRIAL USHER DOMAIN-CONTAINING PROTEIN YDET-RELATED"/>
    <property type="match status" value="1"/>
</dbReference>
<evidence type="ECO:0000313" key="12">
    <source>
        <dbReference type="EMBL" id="KIH81833.1"/>
    </source>
</evidence>
<accession>A0A0C2ETH1</accession>
<dbReference type="InterPro" id="IPR037224">
    <property type="entry name" value="PapC_N_sf"/>
</dbReference>
<dbReference type="SUPFAM" id="SSF141729">
    <property type="entry name" value="FimD N-terminal domain-like"/>
    <property type="match status" value="1"/>
</dbReference>
<dbReference type="AlphaFoldDB" id="A0A0C2ETH1"/>
<evidence type="ECO:0000256" key="4">
    <source>
        <dbReference type="ARBA" id="ARBA00022452"/>
    </source>
</evidence>
<comment type="subcellular location">
    <subcellularLocation>
        <location evidence="1">Cell outer membrane</location>
        <topology evidence="1">Multi-pass membrane protein</topology>
    </subcellularLocation>
</comment>
<dbReference type="GO" id="GO:0009279">
    <property type="term" value="C:cell outer membrane"/>
    <property type="evidence" value="ECO:0007669"/>
    <property type="project" value="UniProtKB-SubCell"/>
</dbReference>
<dbReference type="Gene3D" id="2.60.40.2070">
    <property type="match status" value="1"/>
</dbReference>
<dbReference type="InterPro" id="IPR025885">
    <property type="entry name" value="PapC_N"/>
</dbReference>
<keyword evidence="7" id="KW-0732">Signal</keyword>
<dbReference type="InterPro" id="IPR025949">
    <property type="entry name" value="PapC-like_C"/>
</dbReference>
<comment type="caution">
    <text evidence="12">The sequence shown here is derived from an EMBL/GenBank/DDBJ whole genome shotgun (WGS) entry which is preliminary data.</text>
</comment>
<evidence type="ECO:0000256" key="7">
    <source>
        <dbReference type="ARBA" id="ARBA00022729"/>
    </source>
</evidence>
<keyword evidence="5" id="KW-1029">Fimbrium biogenesis</keyword>
<dbReference type="InterPro" id="IPR043142">
    <property type="entry name" value="PapC-like_C_sf"/>
</dbReference>
<dbReference type="STRING" id="226910.UCMB321_4496"/>
<evidence type="ECO:0000256" key="1">
    <source>
        <dbReference type="ARBA" id="ARBA00004571"/>
    </source>
</evidence>
<keyword evidence="6" id="KW-0812">Transmembrane</keyword>
<dbReference type="Gene3D" id="3.10.20.410">
    <property type="match status" value="1"/>
</dbReference>
<dbReference type="GO" id="GO:0015473">
    <property type="term" value="F:fimbrial usher porin activity"/>
    <property type="evidence" value="ECO:0007669"/>
    <property type="project" value="InterPro"/>
</dbReference>
<keyword evidence="4" id="KW-1134">Transmembrane beta strand</keyword>
<dbReference type="Proteomes" id="UP000031535">
    <property type="component" value="Unassembled WGS sequence"/>
</dbReference>
<dbReference type="Pfam" id="PF00577">
    <property type="entry name" value="Usher"/>
    <property type="match status" value="1"/>
</dbReference>
<comment type="similarity">
    <text evidence="2">Belongs to the fimbrial export usher family.</text>
</comment>
<evidence type="ECO:0000256" key="3">
    <source>
        <dbReference type="ARBA" id="ARBA00022448"/>
    </source>
</evidence>
<evidence type="ECO:0000259" key="11">
    <source>
        <dbReference type="Pfam" id="PF13954"/>
    </source>
</evidence>
<gene>
    <name evidence="12" type="ORF">UCMB321_4496</name>
</gene>
<dbReference type="Gene3D" id="2.60.40.3110">
    <property type="match status" value="1"/>
</dbReference>
<name>A0A0C2ETH1_9PSED</name>
<dbReference type="InterPro" id="IPR000015">
    <property type="entry name" value="Fimb_usher"/>
</dbReference>
<dbReference type="Pfam" id="PF13953">
    <property type="entry name" value="PapC_C"/>
    <property type="match status" value="1"/>
</dbReference>
<protein>
    <submittedName>
        <fullName evidence="12">Outer membrane usher protein FIMD</fullName>
    </submittedName>
</protein>
<reference evidence="12 13" key="1">
    <citation type="submission" date="2015-01" db="EMBL/GenBank/DDBJ databases">
        <title>Complete genome of Pseudomonas batumici UCM B-321 producer of the batumin antibiotic with strong antistaphilococcal and potential anticancer activity.</title>
        <authorList>
            <person name="Klochko V.V."/>
            <person name="Zelena L.B."/>
            <person name="Elena K.A."/>
            <person name="Reva O.N."/>
        </authorList>
    </citation>
    <scope>NUCLEOTIDE SEQUENCE [LARGE SCALE GENOMIC DNA]</scope>
    <source>
        <strain evidence="12 13">UCM B-321</strain>
    </source>
</reference>
<evidence type="ECO:0000256" key="8">
    <source>
        <dbReference type="ARBA" id="ARBA00023136"/>
    </source>
</evidence>